<protein>
    <recommendedName>
        <fullName evidence="4">Transposase</fullName>
    </recommendedName>
</protein>
<organism evidence="2 3">
    <name type="scientific">Haloferula helveola</name>
    <dbReference type="NCBI Taxonomy" id="490095"/>
    <lineage>
        <taxon>Bacteria</taxon>
        <taxon>Pseudomonadati</taxon>
        <taxon>Verrucomicrobiota</taxon>
        <taxon>Verrucomicrobiia</taxon>
        <taxon>Verrucomicrobiales</taxon>
        <taxon>Verrucomicrobiaceae</taxon>
        <taxon>Haloferula</taxon>
    </lineage>
</organism>
<name>A0ABM7RKG4_9BACT</name>
<accession>A0ABM7RKG4</accession>
<evidence type="ECO:0000256" key="1">
    <source>
        <dbReference type="SAM" id="Coils"/>
    </source>
</evidence>
<dbReference type="Proteomes" id="UP001374893">
    <property type="component" value="Chromosome"/>
</dbReference>
<evidence type="ECO:0000313" key="2">
    <source>
        <dbReference type="EMBL" id="BCX50139.1"/>
    </source>
</evidence>
<dbReference type="EMBL" id="AP024702">
    <property type="protein sequence ID" value="BCX50139.1"/>
    <property type="molecule type" value="Genomic_DNA"/>
</dbReference>
<dbReference type="InterPro" id="IPR009057">
    <property type="entry name" value="Homeodomain-like_sf"/>
</dbReference>
<gene>
    <name evidence="2" type="ORF">HAHE_40470</name>
</gene>
<keyword evidence="3" id="KW-1185">Reference proteome</keyword>
<sequence>MRKTLTLSIPAFAMSSKTKKTNKGKRYTDQEKAEILAYVEEVNSAKGRGGQSAASKKYKISPLTISSWLKSAGAAPKKKRGRKAKAVKVSATGGSIEKKLAKLQSLHKEIARTESTLAKLQSQFESLKASL</sequence>
<proteinExistence type="predicted"/>
<reference evidence="2 3" key="1">
    <citation type="submission" date="2021-06" db="EMBL/GenBank/DDBJ databases">
        <title>Complete genome of Haloferula helveola possessing various polysaccharide degrading enzymes.</title>
        <authorList>
            <person name="Takami H."/>
            <person name="Huang C."/>
            <person name="Hamasaki K."/>
        </authorList>
    </citation>
    <scope>NUCLEOTIDE SEQUENCE [LARGE SCALE GENOMIC DNA]</scope>
    <source>
        <strain evidence="2 3">CN-1</strain>
    </source>
</reference>
<evidence type="ECO:0008006" key="4">
    <source>
        <dbReference type="Google" id="ProtNLM"/>
    </source>
</evidence>
<feature type="coiled-coil region" evidence="1">
    <location>
        <begin position="96"/>
        <end position="130"/>
    </location>
</feature>
<keyword evidence="1" id="KW-0175">Coiled coil</keyword>
<evidence type="ECO:0000313" key="3">
    <source>
        <dbReference type="Proteomes" id="UP001374893"/>
    </source>
</evidence>
<dbReference type="SUPFAM" id="SSF46689">
    <property type="entry name" value="Homeodomain-like"/>
    <property type="match status" value="1"/>
</dbReference>